<evidence type="ECO:0000256" key="10">
    <source>
        <dbReference type="ARBA" id="ARBA00032565"/>
    </source>
</evidence>
<dbReference type="STRING" id="630390.A0A180G5G1"/>
<reference evidence="13" key="4">
    <citation type="submission" date="2025-05" db="UniProtKB">
        <authorList>
            <consortium name="EnsemblFungi"/>
        </authorList>
    </citation>
    <scope>IDENTIFICATION</scope>
    <source>
        <strain evidence="13">isolate 1-1 / race 1 (BBBD)</strain>
    </source>
</reference>
<dbReference type="GO" id="GO:0005782">
    <property type="term" value="C:peroxisomal matrix"/>
    <property type="evidence" value="ECO:0007669"/>
    <property type="project" value="UniProtKB-SubCell"/>
</dbReference>
<feature type="repeat" description="WD" evidence="11">
    <location>
        <begin position="140"/>
        <end position="182"/>
    </location>
</feature>
<dbReference type="EMBL" id="ADAS02000265">
    <property type="protein sequence ID" value="OAV87858.1"/>
    <property type="molecule type" value="Genomic_DNA"/>
</dbReference>
<accession>A0A180G5G1</accession>
<evidence type="ECO:0000256" key="6">
    <source>
        <dbReference type="ARBA" id="ARBA00022737"/>
    </source>
</evidence>
<dbReference type="PROSITE" id="PS00678">
    <property type="entry name" value="WD_REPEATS_1"/>
    <property type="match status" value="2"/>
</dbReference>
<protein>
    <recommendedName>
        <fullName evidence="10">Peroxin-7</fullName>
    </recommendedName>
</protein>
<comment type="subcellular location">
    <subcellularLocation>
        <location evidence="2">Cytoplasm</location>
        <location evidence="2">Cytosol</location>
    </subcellularLocation>
    <subcellularLocation>
        <location evidence="1">Peroxisome matrix</location>
    </subcellularLocation>
</comment>
<dbReference type="PROSITE" id="PS50294">
    <property type="entry name" value="WD_REPEATS_REGION"/>
    <property type="match status" value="3"/>
</dbReference>
<evidence type="ECO:0000313" key="13">
    <source>
        <dbReference type="EnsemblFungi" id="PTTG_09361-t43_1-p1"/>
    </source>
</evidence>
<gene>
    <name evidence="12" type="ORF">PTTG_09361</name>
</gene>
<dbReference type="InterPro" id="IPR001680">
    <property type="entry name" value="WD40_rpt"/>
</dbReference>
<dbReference type="EnsemblFungi" id="PTTG_09361-t43_1">
    <property type="protein sequence ID" value="PTTG_09361-t43_1-p1"/>
    <property type="gene ID" value="PTTG_09361"/>
</dbReference>
<dbReference type="SMART" id="SM00320">
    <property type="entry name" value="WD40"/>
    <property type="match status" value="6"/>
</dbReference>
<keyword evidence="5 11" id="KW-0853">WD repeat</keyword>
<dbReference type="VEuPathDB" id="FungiDB:PTTG_09361"/>
<feature type="repeat" description="WD" evidence="11">
    <location>
        <begin position="279"/>
        <end position="311"/>
    </location>
</feature>
<evidence type="ECO:0000256" key="3">
    <source>
        <dbReference type="ARBA" id="ARBA00022448"/>
    </source>
</evidence>
<evidence type="ECO:0000313" key="12">
    <source>
        <dbReference type="EMBL" id="OAV87858.1"/>
    </source>
</evidence>
<keyword evidence="7" id="KW-0653">Protein transport</keyword>
<reference evidence="13 14" key="3">
    <citation type="journal article" date="2017" name="G3 (Bethesda)">
        <title>Comparative analysis highlights variable genome content of wheat rusts and divergence of the mating loci.</title>
        <authorList>
            <person name="Cuomo C.A."/>
            <person name="Bakkeren G."/>
            <person name="Khalil H.B."/>
            <person name="Panwar V."/>
            <person name="Joly D."/>
            <person name="Linning R."/>
            <person name="Sakthikumar S."/>
            <person name="Song X."/>
            <person name="Adiconis X."/>
            <person name="Fan L."/>
            <person name="Goldberg J.M."/>
            <person name="Levin J.Z."/>
            <person name="Young S."/>
            <person name="Zeng Q."/>
            <person name="Anikster Y."/>
            <person name="Bruce M."/>
            <person name="Wang M."/>
            <person name="Yin C."/>
            <person name="McCallum B."/>
            <person name="Szabo L.J."/>
            <person name="Hulbert S."/>
            <person name="Chen X."/>
            <person name="Fellers J.P."/>
        </authorList>
    </citation>
    <scope>NUCLEOTIDE SEQUENCE</scope>
    <source>
        <strain evidence="14">Isolate 1-1 / race 1 (BBBD)</strain>
        <strain evidence="13">isolate 1-1 / race 1 (BBBD)</strain>
    </source>
</reference>
<dbReference type="InterPro" id="IPR019775">
    <property type="entry name" value="WD40_repeat_CS"/>
</dbReference>
<organism evidence="12">
    <name type="scientific">Puccinia triticina (isolate 1-1 / race 1 (BBBD))</name>
    <name type="common">Brown leaf rust fungus</name>
    <dbReference type="NCBI Taxonomy" id="630390"/>
    <lineage>
        <taxon>Eukaryota</taxon>
        <taxon>Fungi</taxon>
        <taxon>Dikarya</taxon>
        <taxon>Basidiomycota</taxon>
        <taxon>Pucciniomycotina</taxon>
        <taxon>Pucciniomycetes</taxon>
        <taxon>Pucciniales</taxon>
        <taxon>Pucciniaceae</taxon>
        <taxon>Puccinia</taxon>
    </lineage>
</organism>
<dbReference type="GO" id="GO:0005053">
    <property type="term" value="F:peroxisome matrix targeting signal-2 binding"/>
    <property type="evidence" value="ECO:0007669"/>
    <property type="project" value="InterPro"/>
</dbReference>
<feature type="repeat" description="WD" evidence="11">
    <location>
        <begin position="229"/>
        <end position="271"/>
    </location>
</feature>
<dbReference type="InterPro" id="IPR015943">
    <property type="entry name" value="WD40/YVTN_repeat-like_dom_sf"/>
</dbReference>
<dbReference type="OrthoDB" id="273771at2759"/>
<keyword evidence="8" id="KW-0576">Peroxisome</keyword>
<evidence type="ECO:0000256" key="2">
    <source>
        <dbReference type="ARBA" id="ARBA00004514"/>
    </source>
</evidence>
<evidence type="ECO:0000313" key="14">
    <source>
        <dbReference type="Proteomes" id="UP000005240"/>
    </source>
</evidence>
<sequence>MYIHTYINTYSFHIVTSSHSTVLDPEPSWVQLSYSTMSKLIQRYGTPGFAGYSCAYSPFYPNKLAVATAANFGLVGNGRLHILHADPDTALNTEKLFDSQDGLYDVAWSEVHENQLATASGDGSIKLWDIMLNELPMQSWHEHKREVFCLDWNNLKKEIFASSSWDHLVKIWTPSRPDSIMTIPAHESCVYAARFSPSSPDTLATCSSDGSLKIWDTRISPDSRPPLAIPAHSNEVLSLDWNKYATHYVATASVDRTVKIHDIRRASAGSTHNCCVENLVGHQYAIRKVAWSPHAADKIATCGYDMTARVWMIPQITGNAPLPRAMGDVSPLGIHNAHKEFVVGLAWSFYHPGLIATASWDQEVHLWSI</sequence>
<feature type="repeat" description="WD" evidence="11">
    <location>
        <begin position="96"/>
        <end position="130"/>
    </location>
</feature>
<keyword evidence="6" id="KW-0677">Repeat</keyword>
<proteinExistence type="inferred from homology"/>
<keyword evidence="3" id="KW-0813">Transport</keyword>
<dbReference type="InterPro" id="IPR036322">
    <property type="entry name" value="WD40_repeat_dom_sf"/>
</dbReference>
<dbReference type="Proteomes" id="UP000005240">
    <property type="component" value="Unassembled WGS sequence"/>
</dbReference>
<evidence type="ECO:0000256" key="5">
    <source>
        <dbReference type="ARBA" id="ARBA00022574"/>
    </source>
</evidence>
<feature type="repeat" description="WD" evidence="11">
    <location>
        <begin position="335"/>
        <end position="369"/>
    </location>
</feature>
<keyword evidence="14" id="KW-1185">Reference proteome</keyword>
<dbReference type="Pfam" id="PF00400">
    <property type="entry name" value="WD40"/>
    <property type="match status" value="6"/>
</dbReference>
<reference evidence="12" key="2">
    <citation type="submission" date="2016-05" db="EMBL/GenBank/DDBJ databases">
        <title>Comparative analysis highlights variable genome content of wheat rusts and divergence of the mating loci.</title>
        <authorList>
            <person name="Cuomo C.A."/>
            <person name="Bakkeren G."/>
            <person name="Szabo L."/>
            <person name="Khalil H."/>
            <person name="Joly D."/>
            <person name="Goldberg J."/>
            <person name="Young S."/>
            <person name="Zeng Q."/>
            <person name="Fellers J."/>
        </authorList>
    </citation>
    <scope>NUCLEOTIDE SEQUENCE [LARGE SCALE GENOMIC DNA]</scope>
    <source>
        <strain evidence="12">1-1 BBBD Race 1</strain>
    </source>
</reference>
<keyword evidence="4" id="KW-0963">Cytoplasm</keyword>
<reference evidence="12" key="1">
    <citation type="submission" date="2009-11" db="EMBL/GenBank/DDBJ databases">
        <authorList>
            <consortium name="The Broad Institute Genome Sequencing Platform"/>
            <person name="Ward D."/>
            <person name="Feldgarden M."/>
            <person name="Earl A."/>
            <person name="Young S.K."/>
            <person name="Zeng Q."/>
            <person name="Koehrsen M."/>
            <person name="Alvarado L."/>
            <person name="Berlin A."/>
            <person name="Bochicchio J."/>
            <person name="Borenstein D."/>
            <person name="Chapman S.B."/>
            <person name="Chen Z."/>
            <person name="Engels R."/>
            <person name="Freedman E."/>
            <person name="Gellesch M."/>
            <person name="Goldberg J."/>
            <person name="Griggs A."/>
            <person name="Gujja S."/>
            <person name="Heilman E."/>
            <person name="Heiman D."/>
            <person name="Hepburn T."/>
            <person name="Howarth C."/>
            <person name="Jen D."/>
            <person name="Larson L."/>
            <person name="Lewis B."/>
            <person name="Mehta T."/>
            <person name="Park D."/>
            <person name="Pearson M."/>
            <person name="Roberts A."/>
            <person name="Saif S."/>
            <person name="Shea T."/>
            <person name="Shenoy N."/>
            <person name="Sisk P."/>
            <person name="Stolte C."/>
            <person name="Sykes S."/>
            <person name="Thomson T."/>
            <person name="Walk T."/>
            <person name="White J."/>
            <person name="Yandava C."/>
            <person name="Izard J."/>
            <person name="Baranova O.V."/>
            <person name="Blanton J.M."/>
            <person name="Tanner A.C."/>
            <person name="Dewhirst F.E."/>
            <person name="Haas B."/>
            <person name="Nusbaum C."/>
            <person name="Birren B."/>
        </authorList>
    </citation>
    <scope>NUCLEOTIDE SEQUENCE [LARGE SCALE GENOMIC DNA]</scope>
    <source>
        <strain evidence="12">1-1 BBBD Race 1</strain>
    </source>
</reference>
<dbReference type="PROSITE" id="PS50082">
    <property type="entry name" value="WD_REPEATS_2"/>
    <property type="match status" value="6"/>
</dbReference>
<dbReference type="PRINTS" id="PR00320">
    <property type="entry name" value="GPROTEINBRPT"/>
</dbReference>
<dbReference type="GO" id="GO:0005829">
    <property type="term" value="C:cytosol"/>
    <property type="evidence" value="ECO:0007669"/>
    <property type="project" value="UniProtKB-SubCell"/>
</dbReference>
<evidence type="ECO:0000256" key="9">
    <source>
        <dbReference type="ARBA" id="ARBA00024017"/>
    </source>
</evidence>
<dbReference type="InterPro" id="IPR020472">
    <property type="entry name" value="WD40_PAC1"/>
</dbReference>
<evidence type="ECO:0000256" key="1">
    <source>
        <dbReference type="ARBA" id="ARBA00004253"/>
    </source>
</evidence>
<dbReference type="AlphaFoldDB" id="A0A180G5G1"/>
<comment type="similarity">
    <text evidence="9">Belongs to the WD repeat peroxin-7 family.</text>
</comment>
<dbReference type="PANTHER" id="PTHR46027:SF1">
    <property type="entry name" value="PEROXISOMAL TARGETING SIGNAL 2 RECEPTOR"/>
    <property type="match status" value="1"/>
</dbReference>
<dbReference type="InterPro" id="IPR044536">
    <property type="entry name" value="PEX7"/>
</dbReference>
<evidence type="ECO:0000256" key="8">
    <source>
        <dbReference type="ARBA" id="ARBA00023140"/>
    </source>
</evidence>
<evidence type="ECO:0000256" key="11">
    <source>
        <dbReference type="PROSITE-ProRule" id="PRU00221"/>
    </source>
</evidence>
<evidence type="ECO:0000256" key="7">
    <source>
        <dbReference type="ARBA" id="ARBA00022927"/>
    </source>
</evidence>
<dbReference type="PANTHER" id="PTHR46027">
    <property type="entry name" value="PEROXISOMAL TARGETING SIGNAL 2 RECEPTOR"/>
    <property type="match status" value="1"/>
</dbReference>
<dbReference type="GO" id="GO:0016558">
    <property type="term" value="P:protein import into peroxisome matrix"/>
    <property type="evidence" value="ECO:0007669"/>
    <property type="project" value="InterPro"/>
</dbReference>
<dbReference type="Gene3D" id="2.130.10.10">
    <property type="entry name" value="YVTN repeat-like/Quinoprotein amine dehydrogenase"/>
    <property type="match status" value="1"/>
</dbReference>
<dbReference type="SUPFAM" id="SSF50978">
    <property type="entry name" value="WD40 repeat-like"/>
    <property type="match status" value="1"/>
</dbReference>
<feature type="repeat" description="WD" evidence="11">
    <location>
        <begin position="183"/>
        <end position="218"/>
    </location>
</feature>
<name>A0A180G5G1_PUCT1</name>
<evidence type="ECO:0000256" key="4">
    <source>
        <dbReference type="ARBA" id="ARBA00022490"/>
    </source>
</evidence>